<evidence type="ECO:0000313" key="2">
    <source>
        <dbReference type="EMBL" id="PJR05157.1"/>
    </source>
</evidence>
<keyword evidence="1" id="KW-0472">Membrane</keyword>
<dbReference type="OrthoDB" id="1099888at2"/>
<dbReference type="NCBIfam" id="NF040945">
    <property type="entry name" value="CCC_membrane"/>
    <property type="match status" value="1"/>
</dbReference>
<sequence>MQSNLPNATAVLVLGIVSIIGCCCYGIVGLICGIIGLVLAKKDMKLYQSNPNAYSNYSNLNTGRILCIIGVILSALYLAWTVFSLAYYGLDGLQEMQQQWLEQIQQNQ</sequence>
<dbReference type="Proteomes" id="UP000231960">
    <property type="component" value="Unassembled WGS sequence"/>
</dbReference>
<dbReference type="EMBL" id="NIPO01000001">
    <property type="protein sequence ID" value="PJR05157.1"/>
    <property type="molecule type" value="Genomic_DNA"/>
</dbReference>
<evidence type="ECO:0000313" key="3">
    <source>
        <dbReference type="Proteomes" id="UP000231960"/>
    </source>
</evidence>
<evidence type="ECO:0008006" key="4">
    <source>
        <dbReference type="Google" id="ProtNLM"/>
    </source>
</evidence>
<proteinExistence type="predicted"/>
<keyword evidence="1" id="KW-0812">Transmembrane</keyword>
<keyword evidence="3" id="KW-1185">Reference proteome</keyword>
<feature type="transmembrane region" description="Helical" evidence="1">
    <location>
        <begin position="65"/>
        <end position="90"/>
    </location>
</feature>
<accession>A0A2M9R8H8</accession>
<gene>
    <name evidence="2" type="ORF">CDL10_09605</name>
</gene>
<comment type="caution">
    <text evidence="2">The sequence shown here is derived from an EMBL/GenBank/DDBJ whole genome shotgun (WGS) entry which is preliminary data.</text>
</comment>
<protein>
    <recommendedName>
        <fullName evidence="4">DUF4190 domain-containing protein</fullName>
    </recommendedName>
</protein>
<dbReference type="Pfam" id="PF07666">
    <property type="entry name" value="MpPF26"/>
    <property type="match status" value="1"/>
</dbReference>
<keyword evidence="1" id="KW-1133">Transmembrane helix</keyword>
<name>A0A2M9R8H8_9FLAO</name>
<organism evidence="2 3">
    <name type="scientific">Avrilella dinanensis</name>
    <dbReference type="NCBI Taxonomy" id="2008672"/>
    <lineage>
        <taxon>Bacteria</taxon>
        <taxon>Pseudomonadati</taxon>
        <taxon>Bacteroidota</taxon>
        <taxon>Flavobacteriia</taxon>
        <taxon>Flavobacteriales</taxon>
        <taxon>Flavobacteriaceae</taxon>
        <taxon>Avrilella</taxon>
    </lineage>
</organism>
<reference evidence="2 3" key="1">
    <citation type="submission" date="2017-06" db="EMBL/GenBank/DDBJ databases">
        <title>Description of Avrilella dinanensis gen. nov. sp. nov.</title>
        <authorList>
            <person name="Leyer C."/>
            <person name="Sassi M."/>
            <person name="Minet J."/>
            <person name="Kayal S."/>
            <person name="Cattoir V."/>
        </authorList>
    </citation>
    <scope>NUCLEOTIDE SEQUENCE [LARGE SCALE GENOMIC DNA]</scope>
    <source>
        <strain evidence="2 3">UR159</strain>
    </source>
</reference>
<feature type="transmembrane region" description="Helical" evidence="1">
    <location>
        <begin position="12"/>
        <end position="40"/>
    </location>
</feature>
<dbReference type="InterPro" id="IPR011655">
    <property type="entry name" value="MpPF26"/>
</dbReference>
<dbReference type="AlphaFoldDB" id="A0A2M9R8H8"/>
<evidence type="ECO:0000256" key="1">
    <source>
        <dbReference type="SAM" id="Phobius"/>
    </source>
</evidence>